<dbReference type="Proteomes" id="UP001175000">
    <property type="component" value="Unassembled WGS sequence"/>
</dbReference>
<dbReference type="Gene3D" id="1.25.40.20">
    <property type="entry name" value="Ankyrin repeat-containing domain"/>
    <property type="match status" value="1"/>
</dbReference>
<dbReference type="InterPro" id="IPR002110">
    <property type="entry name" value="Ankyrin_rpt"/>
</dbReference>
<reference evidence="4" key="1">
    <citation type="submission" date="2023-06" db="EMBL/GenBank/DDBJ databases">
        <title>Genome-scale phylogeny and comparative genomics of the fungal order Sordariales.</title>
        <authorList>
            <consortium name="Lawrence Berkeley National Laboratory"/>
            <person name="Hensen N."/>
            <person name="Bonometti L."/>
            <person name="Westerberg I."/>
            <person name="Brannstrom I.O."/>
            <person name="Guillou S."/>
            <person name="Cros-Aarteil S."/>
            <person name="Calhoun S."/>
            <person name="Haridas S."/>
            <person name="Kuo A."/>
            <person name="Mondo S."/>
            <person name="Pangilinan J."/>
            <person name="Riley R."/>
            <person name="Labutti K."/>
            <person name="Andreopoulos B."/>
            <person name="Lipzen A."/>
            <person name="Chen C."/>
            <person name="Yanf M."/>
            <person name="Daum C."/>
            <person name="Ng V."/>
            <person name="Clum A."/>
            <person name="Steindorff A."/>
            <person name="Ohm R."/>
            <person name="Martin F."/>
            <person name="Silar P."/>
            <person name="Natvig D."/>
            <person name="Lalanne C."/>
            <person name="Gautier V."/>
            <person name="Ament-Velasquez S.L."/>
            <person name="Kruys A."/>
            <person name="Hutchinson M.I."/>
            <person name="Powell A.J."/>
            <person name="Barry K."/>
            <person name="Miller A.N."/>
            <person name="Grigoriev I.V."/>
            <person name="Debuchy R."/>
            <person name="Gladieux P."/>
            <person name="Thoren M.H."/>
            <person name="Johannesson H."/>
        </authorList>
    </citation>
    <scope>NUCLEOTIDE SEQUENCE</scope>
    <source>
        <strain evidence="4">CBS 606.72</strain>
    </source>
</reference>
<comment type="caution">
    <text evidence="4">The sequence shown here is derived from an EMBL/GenBank/DDBJ whole genome shotgun (WGS) entry which is preliminary data.</text>
</comment>
<feature type="repeat" description="ANK" evidence="3">
    <location>
        <begin position="148"/>
        <end position="180"/>
    </location>
</feature>
<accession>A0AA39WK06</accession>
<dbReference type="PANTHER" id="PTHR24198:SF165">
    <property type="entry name" value="ANKYRIN REPEAT-CONTAINING PROTEIN-RELATED"/>
    <property type="match status" value="1"/>
</dbReference>
<dbReference type="Pfam" id="PF12796">
    <property type="entry name" value="Ank_2"/>
    <property type="match status" value="1"/>
</dbReference>
<evidence type="ECO:0000256" key="1">
    <source>
        <dbReference type="ARBA" id="ARBA00022737"/>
    </source>
</evidence>
<dbReference type="EMBL" id="JAULSU010000005">
    <property type="protein sequence ID" value="KAK0616786.1"/>
    <property type="molecule type" value="Genomic_DNA"/>
</dbReference>
<keyword evidence="2 3" id="KW-0040">ANK repeat</keyword>
<sequence length="973" mass="106383">MEKKERRRSSLLLFPPMRASALGSSRTSIATEKAKPSADDLFSAIRNRDFVLAKRLVEGGVDIESVRAGNTPLILAVGVGCEDAVRMLSRLGADLSSQFSGLDPPLLVAARAGDLSMMALLLELGADPDGKSCSGAVLTSSQAGFPYTTDTPLLVAAETGNEAMLTLLLRRGAAIDLAPIGRLRPMLAAAAKGQKKLARMLLDHGADPTLDGLEPAVRDAVLRCLSELELWEYASGTPKLSSLSELLSAVDDIYSGTATGEGSGLEYATWEWAVPEGLSMESTSGKIDLRNEVVLVEEGNQPHLRSPRMRCMTIGQWIDELPEESDGLLAEEFLRHVASASCYDGEIQDDTAWSTPFPEWKTLERGDQGKPIRSSGESGLNITTSKYRLERFAARHDGTFGLPEYRLRIRVVLERKSLPESKYSCWRRLFASGNVLGQPADDDLGQNIAAEQPLSPISPHSVPEDFGRGLEIPFDLMICLAAVELPLVIDGGVVFVGYETILVPTAISEDRTTVQFHVIARPKSVEPVEEGHGQINPYLMDLGTRLRGRSMKTEWLRSRRCFLGWRTEARINLGTRNLDPKVGYSHRDLRTSRRASIRGGQEAMLQMGTSHGVSALVRVQETYRFTGHQRRFTLSGDYSKLLRDTAAEIVAVYDAQERRCWLVPKLSLLLHMSHTYVLNCPDNPADNIPYVEPHTDATNIIPLLEPLGNQPVFRNQTTTTPLLLRQLLLGLNTNILPLTSPALTKPTTRAPLLGFEYIETITTPGRGSAMKPLPSFPSRPWLDILATIPTIITCSSLGDAIIPAPSSPTRNPSNPLCAIIPRNQDFLTATIPVLSRLARRGGGELPVSSFPMQLSYKQANPATYRPVRLSENMVWNVSGDPFEECTHGEKAGETCWERRGLLQGVEAKGANRLRKFVSGMESEKSKKKERRRTWMGMGMGMGGGSSAGVSSTVVEQVVILRAMPAGGAVVFGR</sequence>
<dbReference type="SUPFAM" id="SSF48403">
    <property type="entry name" value="Ankyrin repeat"/>
    <property type="match status" value="1"/>
</dbReference>
<proteinExistence type="predicted"/>
<dbReference type="PROSITE" id="PS50088">
    <property type="entry name" value="ANK_REPEAT"/>
    <property type="match status" value="3"/>
</dbReference>
<evidence type="ECO:0000313" key="4">
    <source>
        <dbReference type="EMBL" id="KAK0616786.1"/>
    </source>
</evidence>
<name>A0AA39WK06_9PEZI</name>
<dbReference type="InterPro" id="IPR036770">
    <property type="entry name" value="Ankyrin_rpt-contain_sf"/>
</dbReference>
<evidence type="ECO:0000256" key="2">
    <source>
        <dbReference type="ARBA" id="ARBA00023043"/>
    </source>
</evidence>
<dbReference type="AlphaFoldDB" id="A0AA39WK06"/>
<feature type="repeat" description="ANK" evidence="3">
    <location>
        <begin position="105"/>
        <end position="133"/>
    </location>
</feature>
<dbReference type="PANTHER" id="PTHR24198">
    <property type="entry name" value="ANKYRIN REPEAT AND PROTEIN KINASE DOMAIN-CONTAINING PROTEIN"/>
    <property type="match status" value="1"/>
</dbReference>
<keyword evidence="1" id="KW-0677">Repeat</keyword>
<evidence type="ECO:0008006" key="6">
    <source>
        <dbReference type="Google" id="ProtNLM"/>
    </source>
</evidence>
<feature type="repeat" description="ANK" evidence="3">
    <location>
        <begin position="68"/>
        <end position="100"/>
    </location>
</feature>
<evidence type="ECO:0000313" key="5">
    <source>
        <dbReference type="Proteomes" id="UP001175000"/>
    </source>
</evidence>
<gene>
    <name evidence="4" type="ORF">B0T14DRAFT_497945</name>
</gene>
<dbReference type="SMART" id="SM00248">
    <property type="entry name" value="ANK"/>
    <property type="match status" value="5"/>
</dbReference>
<protein>
    <recommendedName>
        <fullName evidence="6">Ankyrin</fullName>
    </recommendedName>
</protein>
<dbReference type="PROSITE" id="PS50297">
    <property type="entry name" value="ANK_REP_REGION"/>
    <property type="match status" value="2"/>
</dbReference>
<evidence type="ECO:0000256" key="3">
    <source>
        <dbReference type="PROSITE-ProRule" id="PRU00023"/>
    </source>
</evidence>
<organism evidence="4 5">
    <name type="scientific">Immersiella caudata</name>
    <dbReference type="NCBI Taxonomy" id="314043"/>
    <lineage>
        <taxon>Eukaryota</taxon>
        <taxon>Fungi</taxon>
        <taxon>Dikarya</taxon>
        <taxon>Ascomycota</taxon>
        <taxon>Pezizomycotina</taxon>
        <taxon>Sordariomycetes</taxon>
        <taxon>Sordariomycetidae</taxon>
        <taxon>Sordariales</taxon>
        <taxon>Lasiosphaeriaceae</taxon>
        <taxon>Immersiella</taxon>
    </lineage>
</organism>
<dbReference type="Pfam" id="PF00023">
    <property type="entry name" value="Ank"/>
    <property type="match status" value="1"/>
</dbReference>
<keyword evidence="5" id="KW-1185">Reference proteome</keyword>